<dbReference type="SMART" id="SM00558">
    <property type="entry name" value="JmjC"/>
    <property type="match status" value="1"/>
</dbReference>
<dbReference type="Pfam" id="PF02373">
    <property type="entry name" value="JmjC"/>
    <property type="match status" value="1"/>
</dbReference>
<dbReference type="PROSITE" id="PS50126">
    <property type="entry name" value="S1"/>
    <property type="match status" value="1"/>
</dbReference>
<dbReference type="GO" id="GO:0031490">
    <property type="term" value="F:chromatin DNA binding"/>
    <property type="evidence" value="ECO:0007669"/>
    <property type="project" value="TreeGrafter"/>
</dbReference>
<comment type="caution">
    <text evidence="4">The sequence shown here is derived from an EMBL/GenBank/DDBJ whole genome shotgun (WGS) entry which is preliminary data.</text>
</comment>
<comment type="subcellular location">
    <subcellularLocation>
        <location evidence="1">Nucleus</location>
    </subcellularLocation>
</comment>
<accession>A0A177T6K5</accession>
<dbReference type="GO" id="GO:0006357">
    <property type="term" value="P:regulation of transcription by RNA polymerase II"/>
    <property type="evidence" value="ECO:0007669"/>
    <property type="project" value="TreeGrafter"/>
</dbReference>
<dbReference type="PANTHER" id="PTHR12549">
    <property type="entry name" value="JMJC DOMAIN-CONTAINING HISTONE DEMETHYLATION PROTEIN"/>
    <property type="match status" value="1"/>
</dbReference>
<dbReference type="Gene3D" id="2.60.120.650">
    <property type="entry name" value="Cupin"/>
    <property type="match status" value="1"/>
</dbReference>
<dbReference type="GO" id="GO:0046872">
    <property type="term" value="F:metal ion binding"/>
    <property type="evidence" value="ECO:0007669"/>
    <property type="project" value="UniProtKB-KW"/>
</dbReference>
<dbReference type="EMBL" id="LWDF02000871">
    <property type="protein sequence ID" value="KAE8241679.1"/>
    <property type="molecule type" value="Genomic_DNA"/>
</dbReference>
<keyword evidence="3" id="KW-0539">Nucleus</keyword>
<evidence type="ECO:0000256" key="1">
    <source>
        <dbReference type="ARBA" id="ARBA00004123"/>
    </source>
</evidence>
<dbReference type="SMART" id="SM00316">
    <property type="entry name" value="S1"/>
    <property type="match status" value="1"/>
</dbReference>
<evidence type="ECO:0000313" key="5">
    <source>
        <dbReference type="Proteomes" id="UP000077521"/>
    </source>
</evidence>
<evidence type="ECO:0000313" key="4">
    <source>
        <dbReference type="EMBL" id="KAE8241679.1"/>
    </source>
</evidence>
<organism evidence="4 5">
    <name type="scientific">Tilletia indica</name>
    <dbReference type="NCBI Taxonomy" id="43049"/>
    <lineage>
        <taxon>Eukaryota</taxon>
        <taxon>Fungi</taxon>
        <taxon>Dikarya</taxon>
        <taxon>Basidiomycota</taxon>
        <taxon>Ustilaginomycotina</taxon>
        <taxon>Exobasidiomycetes</taxon>
        <taxon>Tilletiales</taxon>
        <taxon>Tilletiaceae</taxon>
        <taxon>Tilletia</taxon>
    </lineage>
</organism>
<dbReference type="SUPFAM" id="SSF51197">
    <property type="entry name" value="Clavaminate synthase-like"/>
    <property type="match status" value="1"/>
</dbReference>
<protein>
    <submittedName>
        <fullName evidence="4">Uncharacterized protein</fullName>
    </submittedName>
</protein>
<dbReference type="AlphaFoldDB" id="A0A177T6K5"/>
<evidence type="ECO:0000256" key="3">
    <source>
        <dbReference type="ARBA" id="ARBA00023242"/>
    </source>
</evidence>
<dbReference type="InterPro" id="IPR045109">
    <property type="entry name" value="LSDs-like"/>
</dbReference>
<name>A0A177T6K5_9BASI</name>
<dbReference type="GO" id="GO:0000118">
    <property type="term" value="C:histone deacetylase complex"/>
    <property type="evidence" value="ECO:0007669"/>
    <property type="project" value="TreeGrafter"/>
</dbReference>
<dbReference type="GO" id="GO:0003712">
    <property type="term" value="F:transcription coregulator activity"/>
    <property type="evidence" value="ECO:0007669"/>
    <property type="project" value="TreeGrafter"/>
</dbReference>
<dbReference type="GO" id="GO:0000785">
    <property type="term" value="C:chromatin"/>
    <property type="evidence" value="ECO:0007669"/>
    <property type="project" value="TreeGrafter"/>
</dbReference>
<dbReference type="InterPro" id="IPR012340">
    <property type="entry name" value="NA-bd_OB-fold"/>
</dbReference>
<dbReference type="InterPro" id="IPR003347">
    <property type="entry name" value="JmjC_dom"/>
</dbReference>
<dbReference type="Gene3D" id="2.40.50.140">
    <property type="entry name" value="Nucleic acid-binding proteins"/>
    <property type="match status" value="1"/>
</dbReference>
<dbReference type="Proteomes" id="UP000077521">
    <property type="component" value="Unassembled WGS sequence"/>
</dbReference>
<dbReference type="PANTHER" id="PTHR12549:SF38">
    <property type="entry name" value="JMJC DOMAIN-CONTAINING HISTONE DEMETHYLASE 2, ISOFORM A"/>
    <property type="match status" value="1"/>
</dbReference>
<gene>
    <name evidence="4" type="ORF">A4X13_0g7310</name>
</gene>
<dbReference type="GO" id="GO:0032454">
    <property type="term" value="F:histone H3K9 demethylase activity"/>
    <property type="evidence" value="ECO:0007669"/>
    <property type="project" value="InterPro"/>
</dbReference>
<reference evidence="4" key="1">
    <citation type="submission" date="2016-04" db="EMBL/GenBank/DDBJ databases">
        <authorList>
            <person name="Nguyen H.D."/>
            <person name="Samba Siva P."/>
            <person name="Cullis J."/>
            <person name="Levesque C.A."/>
            <person name="Hambleton S."/>
        </authorList>
    </citation>
    <scope>NUCLEOTIDE SEQUENCE</scope>
    <source>
        <strain evidence="4">DAOMC 236416</strain>
    </source>
</reference>
<proteinExistence type="predicted"/>
<dbReference type="PROSITE" id="PS51184">
    <property type="entry name" value="JMJC"/>
    <property type="match status" value="1"/>
</dbReference>
<dbReference type="SUPFAM" id="SSF50249">
    <property type="entry name" value="Nucleic acid-binding proteins"/>
    <property type="match status" value="1"/>
</dbReference>
<reference evidence="4" key="2">
    <citation type="journal article" date="2019" name="IMA Fungus">
        <title>Genome sequencing and comparison of five Tilletia species to identify candidate genes for the detection of regulated species infecting wheat.</title>
        <authorList>
            <person name="Nguyen H.D.T."/>
            <person name="Sultana T."/>
            <person name="Kesanakurti P."/>
            <person name="Hambleton S."/>
        </authorList>
    </citation>
    <scope>NUCLEOTIDE SEQUENCE</scope>
    <source>
        <strain evidence="4">DAOMC 236416</strain>
    </source>
</reference>
<keyword evidence="2" id="KW-0479">Metal-binding</keyword>
<evidence type="ECO:0000256" key="2">
    <source>
        <dbReference type="ARBA" id="ARBA00022723"/>
    </source>
</evidence>
<keyword evidence="5" id="KW-1185">Reference proteome</keyword>
<dbReference type="InterPro" id="IPR003029">
    <property type="entry name" value="S1_domain"/>
</dbReference>
<sequence>MATSQHTVYVVRDGVAVPAHHPSPFSTFVPQSVECTDPSMALYEACRVCNIRRDSGRSIESAECSWRGHRAINPKHNREEQHLREEKDGQLLIGEPLSPLPEITASRNIDLLSPSKVLSSEYHLAKALFEDLSEQCALVAGGGCGIITRSKSYVSMLACESCSRYFLAAWQICTLCGLEICPSCFQQLMGRAADEQRRDREEGSSSHQRTGNDFLACLHRGGGVYSTHRRQDFVIVAQISEDDLLFLAGAAGHFQHGPENRPSELPFQHGIERFPRGTYVKCVVKEKVDEEGFILQIRTPDTNVHGLCYYSEILDSGELKGMEEYKVGDHVNAVVLNSVINLQKKSISFGMKPLYFSGSELSESDEEGEELTNRASKFQAGTPASHGGPDLKIRPHQVMTILDDSRFETAISDCIARVDEPVVVPRRVGSKTWDRKSLQTAFSKGTRMKASLSRKEGEDPSDTEISPKLLFEALCSTEAGISCRDFPKDADLSEVAPDLDASFRAAVGTPSLTQKTSSTEVSLISGNIKFRDAKAKVYAASASEEKNATTLAHVDECMAVNYCLWANEDEEEEDDNDDGTAAIWLIFRHADFEAVVDFYEKTYGVDHSDKHPIFSQSRYLSNDFLRQLQLQRGIEPWMVPQRPGETVIVPPGCIHQVRNLKSCFKIAADVFPASRAGTAVKISNQRALESCRRGPYSVEQLGRDGLALYPTMLDAFRHLVSRHPASFADQARSRGVEVLLRHSLVEQSRLRARVHQLETQLTPRPLAQEQPSLSRDEVASIFQERLNQTIIQFWNSANPGS</sequence>